<dbReference type="InterPro" id="IPR043504">
    <property type="entry name" value="Peptidase_S1_PA_chymotrypsin"/>
</dbReference>
<dbReference type="Gene3D" id="1.25.40.10">
    <property type="entry name" value="Tetratricopeptide repeat domain"/>
    <property type="match status" value="3"/>
</dbReference>
<dbReference type="Proteomes" id="UP001279642">
    <property type="component" value="Unassembled WGS sequence"/>
</dbReference>
<dbReference type="RefSeq" id="WP_320506967.1">
    <property type="nucleotide sequence ID" value="NZ_JAXCLW010000001.1"/>
</dbReference>
<protein>
    <submittedName>
        <fullName evidence="4">Tetratricopeptide repeat protein</fullName>
    </submittedName>
</protein>
<gene>
    <name evidence="4" type="ORF">SMD27_03655</name>
</gene>
<sequence length="754" mass="81731">MITLSAYMTVLPATSHRIAVHGRARKAFTYRHSCLFAFFLWLVTAPFLAHPAAAVALGGDDRVAVPRLKDSTFAPVGLLVLDENKSDAVAGTAFLVSPCHILTAYHVAGGGQAINNKTVATFYLGEGKIGPDFDGARHFADETPARPVAWGNYVPAEDSSPLIQRARAMLQNGWEDWALLKLDRCLGAPQYGYGYFRLAPRSTRDLTRRGEGLRVTSIGLPGDKPMRTLWRDPSCRIVGQTHNSGWQHDCVTVPGNSGGPLLLAPSAAKHGASLDRPGQDRPPVVALAIAITGVDGLDNSQSDRLALAWNDPNYYDFLGTAAPVSALIARVAPYLPRDAAIDAFIKAHPADDHYNPDQGQAAIADLDIAIARYPHRAELYLQRASWRDSLGNSDAALGDYAKAVAVDPSSAPARYLYGRALLQRGNDQPGNLALAAEAFGKVLQDFPHSPDVLLYRAFAYRAMKRNQAAVADLTAALVVQPKSAVAADERGDAYRDLRQPDLALADYNRAISLDPQWPEALRDRGFLYHRLARYDQARADFKRALALDPHDVEAENGLALCNLSSGRIDAAIANFGHIISMAPEVGVYYANRGTAYLIAGEAAEAVPDFEKAAALDSDEPFNALLLYIALARTGQSAKAKAVLETYAAKRAQSKKANAAFGDANDRSRRSWPQPVIDFFLGKINLDQVAAAAAKGDPMSQADQRFDVDFYLGQLALLRGDKAEGSRRLQAVIRSGLREFVEFDIAQADLDLLEH</sequence>
<evidence type="ECO:0000256" key="3">
    <source>
        <dbReference type="PROSITE-ProRule" id="PRU00339"/>
    </source>
</evidence>
<name>A0ABU5E6L8_9PROT</name>
<keyword evidence="5" id="KW-1185">Reference proteome</keyword>
<dbReference type="PANTHER" id="PTHR44858:SF1">
    <property type="entry name" value="UDP-N-ACETYLGLUCOSAMINE--PEPTIDE N-ACETYLGLUCOSAMINYLTRANSFERASE SPINDLY-RELATED"/>
    <property type="match status" value="1"/>
</dbReference>
<dbReference type="InterPro" id="IPR009003">
    <property type="entry name" value="Peptidase_S1_PA"/>
</dbReference>
<evidence type="ECO:0000256" key="1">
    <source>
        <dbReference type="ARBA" id="ARBA00022737"/>
    </source>
</evidence>
<comment type="caution">
    <text evidence="4">The sequence shown here is derived from an EMBL/GenBank/DDBJ whole genome shotgun (WGS) entry which is preliminary data.</text>
</comment>
<dbReference type="Pfam" id="PF13371">
    <property type="entry name" value="TPR_9"/>
    <property type="match status" value="1"/>
</dbReference>
<evidence type="ECO:0000313" key="5">
    <source>
        <dbReference type="Proteomes" id="UP001279642"/>
    </source>
</evidence>
<proteinExistence type="predicted"/>
<reference evidence="4 5" key="1">
    <citation type="journal article" date="2016" name="Antonie Van Leeuwenhoek">
        <title>Dongia soli sp. nov., isolated from soil from Dokdo, Korea.</title>
        <authorList>
            <person name="Kim D.U."/>
            <person name="Lee H."/>
            <person name="Kim H."/>
            <person name="Kim S.G."/>
            <person name="Ka J.O."/>
        </authorList>
    </citation>
    <scope>NUCLEOTIDE SEQUENCE [LARGE SCALE GENOMIC DNA]</scope>
    <source>
        <strain evidence="4 5">D78</strain>
    </source>
</reference>
<evidence type="ECO:0000313" key="4">
    <source>
        <dbReference type="EMBL" id="MDY0881925.1"/>
    </source>
</evidence>
<dbReference type="PANTHER" id="PTHR44858">
    <property type="entry name" value="TETRATRICOPEPTIDE REPEAT PROTEIN 6"/>
    <property type="match status" value="1"/>
</dbReference>
<dbReference type="InterPro" id="IPR011990">
    <property type="entry name" value="TPR-like_helical_dom_sf"/>
</dbReference>
<dbReference type="Pfam" id="PF13181">
    <property type="entry name" value="TPR_8"/>
    <property type="match status" value="1"/>
</dbReference>
<dbReference type="PROSITE" id="PS50293">
    <property type="entry name" value="TPR_REGION"/>
    <property type="match status" value="1"/>
</dbReference>
<feature type="repeat" description="TPR" evidence="3">
    <location>
        <begin position="518"/>
        <end position="551"/>
    </location>
</feature>
<dbReference type="Gene3D" id="2.40.10.10">
    <property type="entry name" value="Trypsin-like serine proteases"/>
    <property type="match status" value="2"/>
</dbReference>
<accession>A0ABU5E6L8</accession>
<keyword evidence="1" id="KW-0677">Repeat</keyword>
<dbReference type="PROSITE" id="PS50005">
    <property type="entry name" value="TPR"/>
    <property type="match status" value="4"/>
</dbReference>
<dbReference type="Pfam" id="PF13365">
    <property type="entry name" value="Trypsin_2"/>
    <property type="match status" value="1"/>
</dbReference>
<evidence type="ECO:0000256" key="2">
    <source>
        <dbReference type="ARBA" id="ARBA00022803"/>
    </source>
</evidence>
<dbReference type="EMBL" id="JAXCLW010000001">
    <property type="protein sequence ID" value="MDY0881925.1"/>
    <property type="molecule type" value="Genomic_DNA"/>
</dbReference>
<organism evidence="4 5">
    <name type="scientific">Dongia soli</name>
    <dbReference type="NCBI Taxonomy" id="600628"/>
    <lineage>
        <taxon>Bacteria</taxon>
        <taxon>Pseudomonadati</taxon>
        <taxon>Pseudomonadota</taxon>
        <taxon>Alphaproteobacteria</taxon>
        <taxon>Rhodospirillales</taxon>
        <taxon>Dongiaceae</taxon>
        <taxon>Dongia</taxon>
    </lineage>
</organism>
<dbReference type="SUPFAM" id="SSF50494">
    <property type="entry name" value="Trypsin-like serine proteases"/>
    <property type="match status" value="1"/>
</dbReference>
<keyword evidence="2 3" id="KW-0802">TPR repeat</keyword>
<feature type="repeat" description="TPR" evidence="3">
    <location>
        <begin position="484"/>
        <end position="517"/>
    </location>
</feature>
<dbReference type="InterPro" id="IPR019734">
    <property type="entry name" value="TPR_rpt"/>
</dbReference>
<dbReference type="SUPFAM" id="SSF48452">
    <property type="entry name" value="TPR-like"/>
    <property type="match status" value="1"/>
</dbReference>
<feature type="repeat" description="TPR" evidence="3">
    <location>
        <begin position="377"/>
        <end position="410"/>
    </location>
</feature>
<dbReference type="SMART" id="SM00028">
    <property type="entry name" value="TPR"/>
    <property type="match status" value="6"/>
</dbReference>
<dbReference type="InterPro" id="IPR050498">
    <property type="entry name" value="Ycf3"/>
</dbReference>
<dbReference type="Pfam" id="PF13432">
    <property type="entry name" value="TPR_16"/>
    <property type="match status" value="1"/>
</dbReference>
<feature type="repeat" description="TPR" evidence="3">
    <location>
        <begin position="586"/>
        <end position="619"/>
    </location>
</feature>